<dbReference type="PANTHER" id="PTHR22807">
    <property type="entry name" value="NOP2 YEAST -RELATED NOL1/NOP2/FMU SUN DOMAIN-CONTAINING"/>
    <property type="match status" value="1"/>
</dbReference>
<comment type="caution">
    <text evidence="8">The sequence shown here is derived from an EMBL/GenBank/DDBJ whole genome shotgun (WGS) entry which is preliminary data.</text>
</comment>
<feature type="active site" description="Nucleophile" evidence="5">
    <location>
        <position position="420"/>
    </location>
</feature>
<evidence type="ECO:0000313" key="8">
    <source>
        <dbReference type="EMBL" id="KAK2589726.1"/>
    </source>
</evidence>
<feature type="binding site" evidence="5">
    <location>
        <begin position="237"/>
        <end position="243"/>
    </location>
    <ligand>
        <name>S-adenosyl-L-methionine</name>
        <dbReference type="ChEBI" id="CHEBI:59789"/>
    </ligand>
</feature>
<dbReference type="InterPro" id="IPR048889">
    <property type="entry name" value="NSUN5_RCM1_N"/>
</dbReference>
<gene>
    <name evidence="8" type="ORF">QQS21_012593</name>
</gene>
<reference evidence="8" key="1">
    <citation type="submission" date="2023-06" db="EMBL/GenBank/DDBJ databases">
        <title>Conoideocrella luteorostrata (Hypocreales: Clavicipitaceae), a potential biocontrol fungus for elongate hemlock scale in United States Christmas tree production areas.</title>
        <authorList>
            <person name="Barrett H."/>
            <person name="Lovett B."/>
            <person name="Macias A.M."/>
            <person name="Stajich J.E."/>
            <person name="Kasson M.T."/>
        </authorList>
    </citation>
    <scope>NUCLEOTIDE SEQUENCE</scope>
    <source>
        <strain evidence="8">ARSEF 14590</strain>
    </source>
</reference>
<feature type="region of interest" description="Disordered" evidence="6">
    <location>
        <begin position="544"/>
        <end position="586"/>
    </location>
</feature>
<evidence type="ECO:0000256" key="1">
    <source>
        <dbReference type="ARBA" id="ARBA00022603"/>
    </source>
</evidence>
<dbReference type="SUPFAM" id="SSF53335">
    <property type="entry name" value="S-adenosyl-L-methionine-dependent methyltransferases"/>
    <property type="match status" value="1"/>
</dbReference>
<sequence length="586" mass="64424">MSLYHEAADILSTSSHEGGSLKSRVFRRKNITSPPNQLYALVFETCKWSGILKEVIDGADLIRHERKLTPVLALLLVHDLLLAKRGIALPQSHGLRSSIDRHKGRLSSEFTRARLRRKAPSLEAVTAQIERAAAGEESSYPRWVRINVLKSTIEEQLETTFRTYQRAETIQDVVTKEGKHILLDPHVPNLVAVSPGYDLSKTEAYTSGKIILQDKASCFPAYLLDPHSEDGDVIDACAAPGNKTTHLASIIHSHTPEFESKRQTIFAFEKDARRAQTLEKMVKTAGSRDMTRIGLGQDFLQVDPESDRFQTVGALLLDPSCSGSGIVGRDSIPELHLPEQPKNNRGGPSHSDQSSKRKRKLDQTQDSSHTIIRDDDGNETVMKSEKDLTGRLEALSGFQLTLLLHAFRFPSARKVTYSTCSIHSQENEHVVMAALESDIAVKMGWRIMRRDDQVSGMKSWPVRGLIEACKGDEVIAEGCIRSYKDDGHGIMGFFVAGFVRDIPGGTGIDDDGPYVRDETGVIVRDVLGMPVLKATGAPVALVGRDEDIGADAAPVNRGDSDSSDEDTGTDGDDSESEDSEWGGFKD</sequence>
<evidence type="ECO:0000256" key="6">
    <source>
        <dbReference type="SAM" id="MobiDB-lite"/>
    </source>
</evidence>
<feature type="binding site" evidence="5">
    <location>
        <position position="318"/>
    </location>
    <ligand>
        <name>S-adenosyl-L-methionine</name>
        <dbReference type="ChEBI" id="CHEBI:59789"/>
    </ligand>
</feature>
<dbReference type="AlphaFoldDB" id="A0AAJ0CB70"/>
<dbReference type="GO" id="GO:0008173">
    <property type="term" value="F:RNA methyltransferase activity"/>
    <property type="evidence" value="ECO:0007669"/>
    <property type="project" value="InterPro"/>
</dbReference>
<dbReference type="PROSITE" id="PS51686">
    <property type="entry name" value="SAM_MT_RSMB_NOP"/>
    <property type="match status" value="1"/>
</dbReference>
<organism evidence="8 9">
    <name type="scientific">Conoideocrella luteorostrata</name>
    <dbReference type="NCBI Taxonomy" id="1105319"/>
    <lineage>
        <taxon>Eukaryota</taxon>
        <taxon>Fungi</taxon>
        <taxon>Dikarya</taxon>
        <taxon>Ascomycota</taxon>
        <taxon>Pezizomycotina</taxon>
        <taxon>Sordariomycetes</taxon>
        <taxon>Hypocreomycetidae</taxon>
        <taxon>Hypocreales</taxon>
        <taxon>Clavicipitaceae</taxon>
        <taxon>Conoideocrella</taxon>
    </lineage>
</organism>
<dbReference type="InterPro" id="IPR001678">
    <property type="entry name" value="MeTrfase_RsmB-F_NOP2_dom"/>
</dbReference>
<feature type="region of interest" description="Disordered" evidence="6">
    <location>
        <begin position="327"/>
        <end position="378"/>
    </location>
</feature>
<proteinExistence type="inferred from homology"/>
<protein>
    <recommendedName>
        <fullName evidence="7">SAM-dependent MTase RsmB/NOP-type domain-containing protein</fullName>
    </recommendedName>
</protein>
<evidence type="ECO:0000256" key="4">
    <source>
        <dbReference type="ARBA" id="ARBA00022884"/>
    </source>
</evidence>
<feature type="compositionally biased region" description="Acidic residues" evidence="6">
    <location>
        <begin position="561"/>
        <end position="580"/>
    </location>
</feature>
<comment type="similarity">
    <text evidence="5">Belongs to the class I-like SAM-binding methyltransferase superfamily. RsmB/NOP family.</text>
</comment>
<dbReference type="Pfam" id="PF21153">
    <property type="entry name" value="NSUN5_N"/>
    <property type="match status" value="1"/>
</dbReference>
<evidence type="ECO:0000256" key="2">
    <source>
        <dbReference type="ARBA" id="ARBA00022679"/>
    </source>
</evidence>
<keyword evidence="9" id="KW-1185">Reference proteome</keyword>
<dbReference type="Proteomes" id="UP001251528">
    <property type="component" value="Unassembled WGS sequence"/>
</dbReference>
<dbReference type="InterPro" id="IPR029063">
    <property type="entry name" value="SAM-dependent_MTases_sf"/>
</dbReference>
<dbReference type="FunFam" id="3.30.70.1170:FF:000006">
    <property type="entry name" value="NOL1/NOP2/Sun domain family protein"/>
    <property type="match status" value="1"/>
</dbReference>
<dbReference type="GO" id="GO:0070475">
    <property type="term" value="P:rRNA base methylation"/>
    <property type="evidence" value="ECO:0007669"/>
    <property type="project" value="TreeGrafter"/>
</dbReference>
<dbReference type="Gene3D" id="3.40.50.150">
    <property type="entry name" value="Vaccinia Virus protein VP39"/>
    <property type="match status" value="1"/>
</dbReference>
<feature type="domain" description="SAM-dependent MTase RsmB/NOP-type" evidence="7">
    <location>
        <begin position="132"/>
        <end position="501"/>
    </location>
</feature>
<feature type="binding site" evidence="5">
    <location>
        <position position="269"/>
    </location>
    <ligand>
        <name>S-adenosyl-L-methionine</name>
        <dbReference type="ChEBI" id="CHEBI:59789"/>
    </ligand>
</feature>
<keyword evidence="3 5" id="KW-0949">S-adenosyl-L-methionine</keyword>
<evidence type="ECO:0000313" key="9">
    <source>
        <dbReference type="Proteomes" id="UP001251528"/>
    </source>
</evidence>
<dbReference type="InterPro" id="IPR049561">
    <property type="entry name" value="NSUN5_7_fdxn-like"/>
</dbReference>
<dbReference type="InterPro" id="IPR023267">
    <property type="entry name" value="RCMT"/>
</dbReference>
<dbReference type="PRINTS" id="PR02008">
    <property type="entry name" value="RCMTFAMILY"/>
</dbReference>
<evidence type="ECO:0000259" key="7">
    <source>
        <dbReference type="PROSITE" id="PS51686"/>
    </source>
</evidence>
<dbReference type="Pfam" id="PF01189">
    <property type="entry name" value="Methyltr_RsmB-F"/>
    <property type="match status" value="1"/>
</dbReference>
<dbReference type="PANTHER" id="PTHR22807:SF4">
    <property type="entry name" value="28S RRNA (CYTOSINE-C(5))-METHYLTRANSFERASE"/>
    <property type="match status" value="1"/>
</dbReference>
<dbReference type="EMBL" id="JASWJB010000569">
    <property type="protein sequence ID" value="KAK2589726.1"/>
    <property type="molecule type" value="Genomic_DNA"/>
</dbReference>
<name>A0AAJ0CB70_9HYPO</name>
<feature type="binding site" evidence="5">
    <location>
        <position position="298"/>
    </location>
    <ligand>
        <name>S-adenosyl-L-methionine</name>
        <dbReference type="ChEBI" id="CHEBI:59789"/>
    </ligand>
</feature>
<evidence type="ECO:0000256" key="3">
    <source>
        <dbReference type="ARBA" id="ARBA00022691"/>
    </source>
</evidence>
<dbReference type="GO" id="GO:0003723">
    <property type="term" value="F:RNA binding"/>
    <property type="evidence" value="ECO:0007669"/>
    <property type="project" value="UniProtKB-UniRule"/>
</dbReference>
<dbReference type="InterPro" id="IPR049560">
    <property type="entry name" value="MeTrfase_RsmB-F_NOP2_cat"/>
</dbReference>
<keyword evidence="2 5" id="KW-0808">Transferase</keyword>
<evidence type="ECO:0000256" key="5">
    <source>
        <dbReference type="PROSITE-ProRule" id="PRU01023"/>
    </source>
</evidence>
<dbReference type="Gene3D" id="3.30.70.1170">
    <property type="entry name" value="Sun protein, domain 3"/>
    <property type="match status" value="1"/>
</dbReference>
<accession>A0AAJ0CB70</accession>
<dbReference type="Pfam" id="PF21148">
    <property type="entry name" value="NSUN5_fdxn-like"/>
    <property type="match status" value="1"/>
</dbReference>
<keyword evidence="4 5" id="KW-0694">RNA-binding</keyword>
<keyword evidence="1 5" id="KW-0489">Methyltransferase</keyword>
<dbReference type="GO" id="GO:0005730">
    <property type="term" value="C:nucleolus"/>
    <property type="evidence" value="ECO:0007669"/>
    <property type="project" value="TreeGrafter"/>
</dbReference>